<evidence type="ECO:0000256" key="13">
    <source>
        <dbReference type="RuleBase" id="RU003762"/>
    </source>
</evidence>
<dbReference type="Gene3D" id="2.130.10.130">
    <property type="entry name" value="Integrin alpha, N-terminal"/>
    <property type="match status" value="1"/>
</dbReference>
<dbReference type="InterPro" id="IPR000413">
    <property type="entry name" value="Integrin_alpha"/>
</dbReference>
<name>A0ABD2K3P7_HETSC</name>
<evidence type="ECO:0000256" key="8">
    <source>
        <dbReference type="ARBA" id="ARBA00023037"/>
    </source>
</evidence>
<dbReference type="SUPFAM" id="SSF69318">
    <property type="entry name" value="Integrin alpha N-terminal domain"/>
    <property type="match status" value="1"/>
</dbReference>
<dbReference type="PRINTS" id="PR01185">
    <property type="entry name" value="INTEGRINA"/>
</dbReference>
<feature type="repeat" description="FG-GAP" evidence="12">
    <location>
        <begin position="411"/>
        <end position="473"/>
    </location>
</feature>
<evidence type="ECO:0000256" key="12">
    <source>
        <dbReference type="PROSITE-ProRule" id="PRU00803"/>
    </source>
</evidence>
<dbReference type="GO" id="GO:0007155">
    <property type="term" value="P:cell adhesion"/>
    <property type="evidence" value="ECO:0007669"/>
    <property type="project" value="UniProtKB-KW"/>
</dbReference>
<organism evidence="18 19">
    <name type="scientific">Heterodera schachtii</name>
    <name type="common">Sugarbeet cyst nematode worm</name>
    <name type="synonym">Tylenchus schachtii</name>
    <dbReference type="NCBI Taxonomy" id="97005"/>
    <lineage>
        <taxon>Eukaryota</taxon>
        <taxon>Metazoa</taxon>
        <taxon>Ecdysozoa</taxon>
        <taxon>Nematoda</taxon>
        <taxon>Chromadorea</taxon>
        <taxon>Rhabditida</taxon>
        <taxon>Tylenchina</taxon>
        <taxon>Tylenchomorpha</taxon>
        <taxon>Tylenchoidea</taxon>
        <taxon>Heteroderidae</taxon>
        <taxon>Heteroderinae</taxon>
        <taxon>Heterodera</taxon>
    </lineage>
</organism>
<feature type="transmembrane region" description="Helical" evidence="13">
    <location>
        <begin position="1123"/>
        <end position="1145"/>
    </location>
</feature>
<evidence type="ECO:0000256" key="11">
    <source>
        <dbReference type="ARBA" id="ARBA00023180"/>
    </source>
</evidence>
<dbReference type="Pfam" id="PF20806">
    <property type="entry name" value="Integrin_A_Ig_3"/>
    <property type="match status" value="1"/>
</dbReference>
<dbReference type="Pfam" id="PF01839">
    <property type="entry name" value="FG-GAP"/>
    <property type="match status" value="3"/>
</dbReference>
<feature type="compositionally biased region" description="Basic residues" evidence="14">
    <location>
        <begin position="969"/>
        <end position="981"/>
    </location>
</feature>
<dbReference type="PANTHER" id="PTHR23220:SF133">
    <property type="entry name" value="INTEGRIN ALPHA-PS2"/>
    <property type="match status" value="1"/>
</dbReference>
<dbReference type="Gene3D" id="2.60.40.1460">
    <property type="entry name" value="Integrin domains. Chain A, domain 2"/>
    <property type="match status" value="1"/>
</dbReference>
<dbReference type="Gene3D" id="2.60.40.1510">
    <property type="entry name" value="ntegrin, alpha v. Chain A, domain 3"/>
    <property type="match status" value="1"/>
</dbReference>
<evidence type="ECO:0000256" key="1">
    <source>
        <dbReference type="ARBA" id="ARBA00004479"/>
    </source>
</evidence>
<dbReference type="SMART" id="SM00191">
    <property type="entry name" value="Int_alpha"/>
    <property type="match status" value="4"/>
</dbReference>
<evidence type="ECO:0000256" key="5">
    <source>
        <dbReference type="ARBA" id="ARBA00022737"/>
    </source>
</evidence>
<keyword evidence="4" id="KW-0732">Signal</keyword>
<feature type="repeat" description="FG-GAP" evidence="12">
    <location>
        <begin position="233"/>
        <end position="289"/>
    </location>
</feature>
<dbReference type="InterPro" id="IPR032695">
    <property type="entry name" value="Integrin_dom_sf"/>
</dbReference>
<reference evidence="18 19" key="1">
    <citation type="submission" date="2024-10" db="EMBL/GenBank/DDBJ databases">
        <authorList>
            <person name="Kim D."/>
        </authorList>
    </citation>
    <scope>NUCLEOTIDE SEQUENCE [LARGE SCALE GENOMIC DNA]</scope>
    <source>
        <strain evidence="18">Taebaek</strain>
    </source>
</reference>
<comment type="subcellular location">
    <subcellularLocation>
        <location evidence="1 13">Membrane</location>
        <topology evidence="1 13">Single-pass type I membrane protein</topology>
    </subcellularLocation>
</comment>
<dbReference type="InterPro" id="IPR018184">
    <property type="entry name" value="Integrin_alpha_C_CS"/>
</dbReference>
<evidence type="ECO:0000256" key="10">
    <source>
        <dbReference type="ARBA" id="ARBA00023170"/>
    </source>
</evidence>
<feature type="region of interest" description="Disordered" evidence="14">
    <location>
        <begin position="1161"/>
        <end position="1211"/>
    </location>
</feature>
<dbReference type="Gene3D" id="1.20.5.930">
    <property type="entry name" value="Bicelle-embedded integrin alpha(iib) transmembrane segment"/>
    <property type="match status" value="1"/>
</dbReference>
<dbReference type="AlphaFoldDB" id="A0ABD2K3P7"/>
<keyword evidence="10 13" id="KW-0675">Receptor</keyword>
<evidence type="ECO:0000256" key="3">
    <source>
        <dbReference type="ARBA" id="ARBA00022692"/>
    </source>
</evidence>
<keyword evidence="9 13" id="KW-0472">Membrane</keyword>
<sequence>MAFPLAISPFRGKSTKMSHLFLNLQLMLLLLLHFLSVVSTFNLDFRQAQIHRRPGAHSALLVGAPFAQTAQRRLQKTGAVYGCEVDNQQQNACAEIIFDQKGNELRLNGSHLLPIEEKSHQMFGATIVASKDGDSVLACAPHYKYFFAKFEVIEPVGSCYYARDHFNKIQEYAPCRQEPARHGRHRLGYGMCGFSAAVPDKGDQRLFISGPGVWYWQGSVFSQNIQNLTDRPGTADGPAHTDHHQLGYSTATGDFDGDGKDDIVVGVPRGNELIGMVSIYTRELKPIVNITERDGQRGQYFGGSVAVLDLNNDGLHDLVVGSPLFIDWMSNDSKTQERKPRYDVGRISVYLQTEGHGFRDPVHILGHDQWGRFGHAVAAAGDLNGDGFQDGRGTVFVFHGSENGIRERHAQRILARDIGRDMLTFGWALAGGRDVDGNGYPDIAIGAPHSNQVALLRARPVAQVQGSIRTTRKSINLDDKQCVTEFGRMACERLRVCLKLLVGKLAQNAVEMRVQIQLDSRTKGDAPRAFFSRKDLDKKRGVRVDPSGSREQPSGVEQIVTLSKGREVCETYDVYVPDTIRDKISPIILSMNYSLVEKGGAGVLEPAVDTTEGAQMETELVIEKNCGEDNICVPDLHVQAYPTSDKFIVGALDQALTLNVTVENRGEDSYLTQYFVTIPPGFEYGGIENYESKYSVSCSPVPGHDQSDKSQPQPFVCDVGNPLPSGAKATFGVKLSGGPDVDVSKEYVEVRMGSNSTIGEEQGNEEDNQLVVRIPVEINAQLALVGRSNPEQVDYSIRNRTAGVAATFDFEIGPVVSHLYQVTNRGPSAISGAVLDIVWPSYSEKGNHFLYLIDMPFVSDSSKARCRVNQAQNLNPANLAISNEHVPTPGPGGVHGSVISLEDAEAAAEEEVAETPAVHGGGVATGRMEEEADEELEEEEVEEDGEEEADGEEAEGDGGEEYNSNGETRRRKRNARRKTATRQRSDREEGGAASAAVRRNLRQQRQMLREAVEQAKEAGTATEYHGVLGRKTLNCAALNCTHIECDIDRLEENEFVLVEIFSRLWVNTLIDEDLLEADLSSLAFARISALPFAPKYSPPPLVIAVNTEVNPTDPEAGTWELPWWLWLLAILIALLLLAVIIFCCWKCGFFKRNRPPREKARLSRGPAAAATNGGEHFGEENGRGGGGYYADNQARYAQPQMYSPERHGARV</sequence>
<feature type="repeat" description="FG-GAP" evidence="12">
    <location>
        <begin position="290"/>
        <end position="325"/>
    </location>
</feature>
<dbReference type="Gene3D" id="2.60.40.1530">
    <property type="entry name" value="ntegrin, alpha v. Chain A, domain 4"/>
    <property type="match status" value="1"/>
</dbReference>
<comment type="caution">
    <text evidence="18">The sequence shown here is derived from an EMBL/GenBank/DDBJ whole genome shotgun (WGS) entry which is preliminary data.</text>
</comment>
<keyword evidence="11" id="KW-0325">Glycoprotein</keyword>
<dbReference type="GO" id="GO:0007229">
    <property type="term" value="P:integrin-mediated signaling pathway"/>
    <property type="evidence" value="ECO:0007669"/>
    <property type="project" value="UniProtKB-KW"/>
</dbReference>
<dbReference type="InterPro" id="IPR013649">
    <property type="entry name" value="Integrin_alpha_Ig-like_1"/>
</dbReference>
<gene>
    <name evidence="18" type="ORF">niasHS_003930</name>
</gene>
<evidence type="ECO:0000256" key="9">
    <source>
        <dbReference type="ARBA" id="ARBA00023136"/>
    </source>
</evidence>
<dbReference type="Proteomes" id="UP001620645">
    <property type="component" value="Unassembled WGS sequence"/>
</dbReference>
<keyword evidence="7 13" id="KW-1133">Transmembrane helix</keyword>
<dbReference type="Pfam" id="PF08441">
    <property type="entry name" value="Integrin_A_Ig_1"/>
    <property type="match status" value="1"/>
</dbReference>
<dbReference type="InterPro" id="IPR048285">
    <property type="entry name" value="Integrin_alpha_Ig-like_2"/>
</dbReference>
<evidence type="ECO:0000313" key="19">
    <source>
        <dbReference type="Proteomes" id="UP001620645"/>
    </source>
</evidence>
<evidence type="ECO:0000259" key="15">
    <source>
        <dbReference type="Pfam" id="PF08441"/>
    </source>
</evidence>
<keyword evidence="3 13" id="KW-0812">Transmembrane</keyword>
<evidence type="ECO:0000313" key="18">
    <source>
        <dbReference type="EMBL" id="KAL3097482.1"/>
    </source>
</evidence>
<evidence type="ECO:0000256" key="2">
    <source>
        <dbReference type="ARBA" id="ARBA00008054"/>
    </source>
</evidence>
<dbReference type="PROSITE" id="PS51470">
    <property type="entry name" value="FG_GAP"/>
    <property type="match status" value="4"/>
</dbReference>
<proteinExistence type="inferred from homology"/>
<feature type="domain" description="Integrin alpha third immunoglobulin-like" evidence="17">
    <location>
        <begin position="783"/>
        <end position="1111"/>
    </location>
</feature>
<keyword evidence="6 13" id="KW-0130">Cell adhesion</keyword>
<evidence type="ECO:0000256" key="14">
    <source>
        <dbReference type="SAM" id="MobiDB-lite"/>
    </source>
</evidence>
<protein>
    <recommendedName>
        <fullName evidence="20">Integrin alpha-2 domain-containing protein</fullName>
    </recommendedName>
</protein>
<dbReference type="InterPro" id="IPR048286">
    <property type="entry name" value="Integrin_alpha_Ig-like_3"/>
</dbReference>
<feature type="domain" description="Integrin alpha first immunoglubulin-like" evidence="15">
    <location>
        <begin position="458"/>
        <end position="624"/>
    </location>
</feature>
<accession>A0ABD2K3P7</accession>
<evidence type="ECO:0000259" key="17">
    <source>
        <dbReference type="Pfam" id="PF20806"/>
    </source>
</evidence>
<keyword evidence="5" id="KW-0677">Repeat</keyword>
<comment type="similarity">
    <text evidence="2 13">Belongs to the integrin alpha chain family.</text>
</comment>
<dbReference type="SUPFAM" id="SSF69179">
    <property type="entry name" value="Integrin domains"/>
    <property type="match status" value="3"/>
</dbReference>
<dbReference type="EMBL" id="JBICCN010000054">
    <property type="protein sequence ID" value="KAL3097482.1"/>
    <property type="molecule type" value="Genomic_DNA"/>
</dbReference>
<evidence type="ECO:0000256" key="4">
    <source>
        <dbReference type="ARBA" id="ARBA00022729"/>
    </source>
</evidence>
<dbReference type="PANTHER" id="PTHR23220">
    <property type="entry name" value="INTEGRIN ALPHA"/>
    <property type="match status" value="1"/>
</dbReference>
<dbReference type="InterPro" id="IPR013519">
    <property type="entry name" value="Int_alpha_beta-p"/>
</dbReference>
<dbReference type="GO" id="GO:0048513">
    <property type="term" value="P:animal organ development"/>
    <property type="evidence" value="ECO:0007669"/>
    <property type="project" value="UniProtKB-ARBA"/>
</dbReference>
<dbReference type="InterPro" id="IPR028994">
    <property type="entry name" value="Integrin_alpha_N"/>
</dbReference>
<dbReference type="Pfam" id="PF20805">
    <property type="entry name" value="Integrin_A_Ig_2"/>
    <property type="match status" value="1"/>
</dbReference>
<keyword evidence="19" id="KW-1185">Reference proteome</keyword>
<feature type="repeat" description="FG-GAP" evidence="12">
    <location>
        <begin position="108"/>
        <end position="171"/>
    </location>
</feature>
<dbReference type="Pfam" id="PF00357">
    <property type="entry name" value="Integrin_alpha"/>
    <property type="match status" value="1"/>
</dbReference>
<evidence type="ECO:0000256" key="6">
    <source>
        <dbReference type="ARBA" id="ARBA00022889"/>
    </source>
</evidence>
<dbReference type="PROSITE" id="PS00242">
    <property type="entry name" value="INTEGRIN_ALPHA"/>
    <property type="match status" value="1"/>
</dbReference>
<keyword evidence="8 13" id="KW-0401">Integrin</keyword>
<dbReference type="GO" id="GO:0016020">
    <property type="term" value="C:membrane"/>
    <property type="evidence" value="ECO:0007669"/>
    <property type="project" value="UniProtKB-SubCell"/>
</dbReference>
<evidence type="ECO:0000256" key="7">
    <source>
        <dbReference type="ARBA" id="ARBA00022989"/>
    </source>
</evidence>
<feature type="region of interest" description="Disordered" evidence="14">
    <location>
        <begin position="906"/>
        <end position="998"/>
    </location>
</feature>
<evidence type="ECO:0000259" key="16">
    <source>
        <dbReference type="Pfam" id="PF20805"/>
    </source>
</evidence>
<evidence type="ECO:0008006" key="20">
    <source>
        <dbReference type="Google" id="ProtNLM"/>
    </source>
</evidence>
<feature type="compositionally biased region" description="Acidic residues" evidence="14">
    <location>
        <begin position="930"/>
        <end position="960"/>
    </location>
</feature>
<dbReference type="InterPro" id="IPR013517">
    <property type="entry name" value="FG-GAP"/>
</dbReference>
<feature type="domain" description="Integrin alpha second immunoglobulin-like" evidence="16">
    <location>
        <begin position="626"/>
        <end position="776"/>
    </location>
</feature>